<feature type="region of interest" description="Disordered" evidence="1">
    <location>
        <begin position="1"/>
        <end position="27"/>
    </location>
</feature>
<evidence type="ECO:0000256" key="1">
    <source>
        <dbReference type="SAM" id="MobiDB-lite"/>
    </source>
</evidence>
<proteinExistence type="predicted"/>
<name>A0A3B4AG47_9GOBI</name>
<sequence length="112" mass="12234">VDERELLGQHGTRVHQVPHQRLPTQAGTAAHRSMLSFRPEAPPASVRKVQGPGLLLPPRAITLEPGAEAAHPAGTLRPSAVGCHGISTKMLFLQHNTRRSYHDLLLSRFCLL</sequence>
<reference evidence="2" key="2">
    <citation type="submission" date="2025-09" db="UniProtKB">
        <authorList>
            <consortium name="Ensembl"/>
        </authorList>
    </citation>
    <scope>IDENTIFICATION</scope>
</reference>
<organism evidence="2 3">
    <name type="scientific">Periophthalmus magnuspinnatus</name>
    <dbReference type="NCBI Taxonomy" id="409849"/>
    <lineage>
        <taxon>Eukaryota</taxon>
        <taxon>Metazoa</taxon>
        <taxon>Chordata</taxon>
        <taxon>Craniata</taxon>
        <taxon>Vertebrata</taxon>
        <taxon>Euteleostomi</taxon>
        <taxon>Actinopterygii</taxon>
        <taxon>Neopterygii</taxon>
        <taxon>Teleostei</taxon>
        <taxon>Neoteleostei</taxon>
        <taxon>Acanthomorphata</taxon>
        <taxon>Gobiaria</taxon>
        <taxon>Gobiiformes</taxon>
        <taxon>Gobioidei</taxon>
        <taxon>Gobiidae</taxon>
        <taxon>Oxudercinae</taxon>
        <taxon>Periophthalmus</taxon>
    </lineage>
</organism>
<dbReference type="Ensembl" id="ENSPMGT00000017129.1">
    <property type="protein sequence ID" value="ENSPMGP00000016057.1"/>
    <property type="gene ID" value="ENSPMGG00000013174.1"/>
</dbReference>
<reference evidence="2" key="1">
    <citation type="submission" date="2025-08" db="UniProtKB">
        <authorList>
            <consortium name="Ensembl"/>
        </authorList>
    </citation>
    <scope>IDENTIFICATION</scope>
</reference>
<protein>
    <submittedName>
        <fullName evidence="2">Uncharacterized protein</fullName>
    </submittedName>
</protein>
<dbReference type="Proteomes" id="UP000261520">
    <property type="component" value="Unplaced"/>
</dbReference>
<keyword evidence="3" id="KW-1185">Reference proteome</keyword>
<dbReference type="AlphaFoldDB" id="A0A3B4AG47"/>
<evidence type="ECO:0000313" key="3">
    <source>
        <dbReference type="Proteomes" id="UP000261520"/>
    </source>
</evidence>
<accession>A0A3B4AG47</accession>
<evidence type="ECO:0000313" key="2">
    <source>
        <dbReference type="Ensembl" id="ENSPMGP00000016057.1"/>
    </source>
</evidence>